<organism evidence="2 3">
    <name type="scientific">Aquincola agrisoli</name>
    <dbReference type="NCBI Taxonomy" id="3119538"/>
    <lineage>
        <taxon>Bacteria</taxon>
        <taxon>Pseudomonadati</taxon>
        <taxon>Pseudomonadota</taxon>
        <taxon>Betaproteobacteria</taxon>
        <taxon>Burkholderiales</taxon>
        <taxon>Sphaerotilaceae</taxon>
        <taxon>Aquincola</taxon>
    </lineage>
</organism>
<dbReference type="Pfam" id="PF00378">
    <property type="entry name" value="ECH_1"/>
    <property type="match status" value="1"/>
</dbReference>
<dbReference type="CDD" id="cd06558">
    <property type="entry name" value="crotonase-like"/>
    <property type="match status" value="1"/>
</dbReference>
<gene>
    <name evidence="2" type="ORF">V4F39_00450</name>
</gene>
<evidence type="ECO:0000256" key="1">
    <source>
        <dbReference type="ARBA" id="ARBA00005254"/>
    </source>
</evidence>
<protein>
    <submittedName>
        <fullName evidence="2">Enoyl-CoA hydratase-related protein</fullName>
    </submittedName>
</protein>
<dbReference type="RefSeq" id="WP_332287251.1">
    <property type="nucleotide sequence ID" value="NZ_JAZIBG010000001.1"/>
</dbReference>
<reference evidence="2 3" key="1">
    <citation type="submission" date="2024-02" db="EMBL/GenBank/DDBJ databases">
        <title>Genome sequence of Aquincola sp. MAHUQ-54.</title>
        <authorList>
            <person name="Huq M.A."/>
        </authorList>
    </citation>
    <scope>NUCLEOTIDE SEQUENCE [LARGE SCALE GENOMIC DNA]</scope>
    <source>
        <strain evidence="2 3">MAHUQ-54</strain>
    </source>
</reference>
<dbReference type="GO" id="GO:0003824">
    <property type="term" value="F:catalytic activity"/>
    <property type="evidence" value="ECO:0007669"/>
    <property type="project" value="UniProtKB-ARBA"/>
</dbReference>
<dbReference type="InterPro" id="IPR014748">
    <property type="entry name" value="Enoyl-CoA_hydra_C"/>
</dbReference>
<evidence type="ECO:0000313" key="3">
    <source>
        <dbReference type="Proteomes" id="UP001336250"/>
    </source>
</evidence>
<comment type="caution">
    <text evidence="2">The sequence shown here is derived from an EMBL/GenBank/DDBJ whole genome shotgun (WGS) entry which is preliminary data.</text>
</comment>
<comment type="similarity">
    <text evidence="1">Belongs to the enoyl-CoA hydratase/isomerase family.</text>
</comment>
<dbReference type="AlphaFoldDB" id="A0AAW9QAD2"/>
<dbReference type="EMBL" id="JAZIBG010000001">
    <property type="protein sequence ID" value="MEF7612357.1"/>
    <property type="molecule type" value="Genomic_DNA"/>
</dbReference>
<accession>A0AAW9QAD2</accession>
<keyword evidence="3" id="KW-1185">Reference proteome</keyword>
<dbReference type="Gene3D" id="3.90.226.10">
    <property type="entry name" value="2-enoyl-CoA Hydratase, Chain A, domain 1"/>
    <property type="match status" value="1"/>
</dbReference>
<dbReference type="InterPro" id="IPR029045">
    <property type="entry name" value="ClpP/crotonase-like_dom_sf"/>
</dbReference>
<dbReference type="Proteomes" id="UP001336250">
    <property type="component" value="Unassembled WGS sequence"/>
</dbReference>
<dbReference type="PANTHER" id="PTHR43459:SF3">
    <property type="entry name" value="ENOYL-COA HYDRATASE ECHA15 (ENOYL HYDRASE) (UNSATURATED ACYL-COA HYDRATASE) (CROTONASE)-RELATED"/>
    <property type="match status" value="1"/>
</dbReference>
<dbReference type="SUPFAM" id="SSF52096">
    <property type="entry name" value="ClpP/crotonase"/>
    <property type="match status" value="1"/>
</dbReference>
<dbReference type="InterPro" id="IPR001753">
    <property type="entry name" value="Enoyl-CoA_hydra/iso"/>
</dbReference>
<evidence type="ECO:0000313" key="2">
    <source>
        <dbReference type="EMBL" id="MEF7612357.1"/>
    </source>
</evidence>
<dbReference type="PANTHER" id="PTHR43459">
    <property type="entry name" value="ENOYL-COA HYDRATASE"/>
    <property type="match status" value="1"/>
</dbReference>
<proteinExistence type="inferred from homology"/>
<sequence length="270" mass="29715">MSRYEKYHDLKIDVAGKVATVTIHRPEARNAINQRLIRELRTIWDDLADDPAVNAVLLTGEGPFFSVGGDVKAMSDRPGGDVLEEGEVHDPMISRRLVNRLLELDKPIVCAINGDCIGLAATIALLCDVTVMSEDARIGDTHVSRVGLVAGDGGTVIWPLLVGVAKAKEFLMRGTLLKGREAERIGLVNHCVAAPEVRTQAEQIATELANGPTWAIRWTKLSVNQIVKERVNHLLEASMALEQVTFELADHKEATRAFKEKRRPRFGQSN</sequence>
<name>A0AAW9QAD2_9BURK</name>
<dbReference type="Gene3D" id="1.10.12.10">
    <property type="entry name" value="Lyase 2-enoyl-coa Hydratase, Chain A, domain 2"/>
    <property type="match status" value="1"/>
</dbReference>